<evidence type="ECO:0000256" key="3">
    <source>
        <dbReference type="ARBA" id="ARBA00022598"/>
    </source>
</evidence>
<name>A0A3E2TCY8_9FIRM</name>
<dbReference type="InterPro" id="IPR012094">
    <property type="entry name" value="tRNA_Ile_lys_synt"/>
</dbReference>
<evidence type="ECO:0000256" key="4">
    <source>
        <dbReference type="ARBA" id="ARBA00022694"/>
    </source>
</evidence>
<evidence type="ECO:0000256" key="6">
    <source>
        <dbReference type="ARBA" id="ARBA00022840"/>
    </source>
</evidence>
<keyword evidence="3 8" id="KW-0436">Ligase</keyword>
<dbReference type="InterPro" id="IPR012795">
    <property type="entry name" value="tRNA_Ile_lys_synt_N"/>
</dbReference>
<dbReference type="PANTHER" id="PTHR43033">
    <property type="entry name" value="TRNA(ILE)-LYSIDINE SYNTHASE-RELATED"/>
    <property type="match status" value="1"/>
</dbReference>
<dbReference type="GO" id="GO:0006400">
    <property type="term" value="P:tRNA modification"/>
    <property type="evidence" value="ECO:0007669"/>
    <property type="project" value="UniProtKB-UniRule"/>
</dbReference>
<evidence type="ECO:0000256" key="8">
    <source>
        <dbReference type="HAMAP-Rule" id="MF_01161"/>
    </source>
</evidence>
<keyword evidence="5 8" id="KW-0547">Nucleotide-binding</keyword>
<dbReference type="Proteomes" id="UP000261140">
    <property type="component" value="Unassembled WGS sequence"/>
</dbReference>
<feature type="binding site" evidence="8">
    <location>
        <begin position="38"/>
        <end position="43"/>
    </location>
    <ligand>
        <name>ATP</name>
        <dbReference type="ChEBI" id="CHEBI:30616"/>
    </ligand>
</feature>
<evidence type="ECO:0000256" key="5">
    <source>
        <dbReference type="ARBA" id="ARBA00022741"/>
    </source>
</evidence>
<gene>
    <name evidence="8 10" type="primary">tilS</name>
    <name evidence="10" type="ORF">DWZ89_04510</name>
</gene>
<dbReference type="CDD" id="cd01992">
    <property type="entry name" value="TilS_N"/>
    <property type="match status" value="1"/>
</dbReference>
<dbReference type="NCBIfam" id="TIGR02432">
    <property type="entry name" value="lysidine_TilS_N"/>
    <property type="match status" value="1"/>
</dbReference>
<dbReference type="Pfam" id="PF01171">
    <property type="entry name" value="ATP_bind_3"/>
    <property type="match status" value="1"/>
</dbReference>
<comment type="domain">
    <text evidence="8">The N-terminal region contains the highly conserved SGGXDS motif, predicted to be a P-loop motif involved in ATP binding.</text>
</comment>
<dbReference type="EMBL" id="QVEQ01000002">
    <property type="protein sequence ID" value="RGB72803.1"/>
    <property type="molecule type" value="Genomic_DNA"/>
</dbReference>
<comment type="similarity">
    <text evidence="8">Belongs to the tRNA(Ile)-lysidine synthase family.</text>
</comment>
<dbReference type="SMART" id="SM00977">
    <property type="entry name" value="TilS_C"/>
    <property type="match status" value="1"/>
</dbReference>
<organism evidence="10 11">
    <name type="scientific">Faecalibacterium prausnitzii</name>
    <dbReference type="NCBI Taxonomy" id="853"/>
    <lineage>
        <taxon>Bacteria</taxon>
        <taxon>Bacillati</taxon>
        <taxon>Bacillota</taxon>
        <taxon>Clostridia</taxon>
        <taxon>Eubacteriales</taxon>
        <taxon>Oscillospiraceae</taxon>
        <taxon>Faecalibacterium</taxon>
    </lineage>
</organism>
<evidence type="ECO:0000259" key="9">
    <source>
        <dbReference type="SMART" id="SM00977"/>
    </source>
</evidence>
<dbReference type="InterPro" id="IPR011063">
    <property type="entry name" value="TilS/TtcA_N"/>
</dbReference>
<dbReference type="AlphaFoldDB" id="A0A3E2TCY8"/>
<comment type="catalytic activity">
    <reaction evidence="7 8">
        <text>cytidine(34) in tRNA(Ile2) + L-lysine + ATP = lysidine(34) in tRNA(Ile2) + AMP + diphosphate + H(+)</text>
        <dbReference type="Rhea" id="RHEA:43744"/>
        <dbReference type="Rhea" id="RHEA-COMP:10625"/>
        <dbReference type="Rhea" id="RHEA-COMP:10670"/>
        <dbReference type="ChEBI" id="CHEBI:15378"/>
        <dbReference type="ChEBI" id="CHEBI:30616"/>
        <dbReference type="ChEBI" id="CHEBI:32551"/>
        <dbReference type="ChEBI" id="CHEBI:33019"/>
        <dbReference type="ChEBI" id="CHEBI:82748"/>
        <dbReference type="ChEBI" id="CHEBI:83665"/>
        <dbReference type="ChEBI" id="CHEBI:456215"/>
        <dbReference type="EC" id="6.3.4.19"/>
    </reaction>
</comment>
<accession>A0A3E2TCY8</accession>
<comment type="caution">
    <text evidence="10">The sequence shown here is derived from an EMBL/GenBank/DDBJ whole genome shotgun (WGS) entry which is preliminary data.</text>
</comment>
<dbReference type="InterPro" id="IPR012796">
    <property type="entry name" value="Lysidine-tRNA-synth_C"/>
</dbReference>
<protein>
    <recommendedName>
        <fullName evidence="8">tRNA(Ile)-lysidine synthase</fullName>
        <ecNumber evidence="8">6.3.4.19</ecNumber>
    </recommendedName>
    <alternativeName>
        <fullName evidence="8">tRNA(Ile)-2-lysyl-cytidine synthase</fullName>
    </alternativeName>
    <alternativeName>
        <fullName evidence="8">tRNA(Ile)-lysidine synthetase</fullName>
    </alternativeName>
</protein>
<dbReference type="GO" id="GO:0005524">
    <property type="term" value="F:ATP binding"/>
    <property type="evidence" value="ECO:0007669"/>
    <property type="project" value="UniProtKB-UniRule"/>
</dbReference>
<feature type="domain" description="Lysidine-tRNA(Ile) synthetase C-terminal" evidence="9">
    <location>
        <begin position="403"/>
        <end position="475"/>
    </location>
</feature>
<evidence type="ECO:0000313" key="11">
    <source>
        <dbReference type="Proteomes" id="UP000261140"/>
    </source>
</evidence>
<proteinExistence type="inferred from homology"/>
<comment type="subcellular location">
    <subcellularLocation>
        <location evidence="1 8">Cytoplasm</location>
    </subcellularLocation>
</comment>
<dbReference type="NCBIfam" id="TIGR02433">
    <property type="entry name" value="lysidine_TilS_C"/>
    <property type="match status" value="1"/>
</dbReference>
<dbReference type="Pfam" id="PF11734">
    <property type="entry name" value="TilS_C"/>
    <property type="match status" value="1"/>
</dbReference>
<dbReference type="SUPFAM" id="SSF56037">
    <property type="entry name" value="PheT/TilS domain"/>
    <property type="match status" value="1"/>
</dbReference>
<dbReference type="GO" id="GO:0005737">
    <property type="term" value="C:cytoplasm"/>
    <property type="evidence" value="ECO:0007669"/>
    <property type="project" value="UniProtKB-SubCell"/>
</dbReference>
<dbReference type="Gene3D" id="3.40.50.620">
    <property type="entry name" value="HUPs"/>
    <property type="match status" value="1"/>
</dbReference>
<comment type="function">
    <text evidence="8">Ligates lysine onto the cytidine present at position 34 of the AUA codon-specific tRNA(Ile) that contains the anticodon CAU, in an ATP-dependent manner. Cytidine is converted to lysidine, thus changing the amino acid specificity of the tRNA from methionine to isoleucine.</text>
</comment>
<reference evidence="10 11" key="1">
    <citation type="submission" date="2018-08" db="EMBL/GenBank/DDBJ databases">
        <title>A genome reference for cultivated species of the human gut microbiota.</title>
        <authorList>
            <person name="Zou Y."/>
            <person name="Xue W."/>
            <person name="Luo G."/>
        </authorList>
    </citation>
    <scope>NUCLEOTIDE SEQUENCE [LARGE SCALE GENOMIC DNA]</scope>
    <source>
        <strain evidence="10 11">AF36-11AT</strain>
    </source>
</reference>
<keyword evidence="6 8" id="KW-0067">ATP-binding</keyword>
<evidence type="ECO:0000256" key="2">
    <source>
        <dbReference type="ARBA" id="ARBA00022490"/>
    </source>
</evidence>
<dbReference type="InterPro" id="IPR014729">
    <property type="entry name" value="Rossmann-like_a/b/a_fold"/>
</dbReference>
<dbReference type="GO" id="GO:0032267">
    <property type="term" value="F:tRNA(Ile)-lysidine synthase activity"/>
    <property type="evidence" value="ECO:0007669"/>
    <property type="project" value="UniProtKB-EC"/>
</dbReference>
<dbReference type="SUPFAM" id="SSF52402">
    <property type="entry name" value="Adenine nucleotide alpha hydrolases-like"/>
    <property type="match status" value="1"/>
</dbReference>
<dbReference type="HAMAP" id="MF_01161">
    <property type="entry name" value="tRNA_Ile_lys_synt"/>
    <property type="match status" value="1"/>
</dbReference>
<evidence type="ECO:0000313" key="10">
    <source>
        <dbReference type="EMBL" id="RGB72803.1"/>
    </source>
</evidence>
<sequence>MNDETSKLITKVERFARQEQLFAAVEPGRALHLCAAVSGGADSMALLRVLLKLREAFAYTLSACHVNHGLRGETADRDETFVRAECARLGVPLTVFRPADVGIAVPPHAGEDWARKLRYACFAQLLAGGIDCIATAHTATDQAETLLFRLARGTGLHGAGGIRPGRPGYCRPLLDLTRAETEALCAAFGQAWVTDETNDSDAYARNRLRHGAVPALHSVNAAAEENLARFCEKAARADAYFARQAEQLLSIARLDAAQTARKAPKAKAAWRLEPLQGADPLILEAALHSLVAPVRDAEEKYIRLLAELVEQGSGAVQLTDTVRFCAGSGMLWQEEGRPEAAAAPAFSLPFAPADGAEFALPGGQTLKTRLFVSGFREKTQGVHKKDLKNRADYARITLLYSALTLRTRQPGDRFRPAGRGLSKPLRKWMNEAGIPAGIREGLPLLAAGSEILWVCGEGFAEGLAPDEETEQVLQLELENGGTTHEHE</sequence>
<dbReference type="PANTHER" id="PTHR43033:SF1">
    <property type="entry name" value="TRNA(ILE)-LYSIDINE SYNTHASE-RELATED"/>
    <property type="match status" value="1"/>
</dbReference>
<keyword evidence="2 8" id="KW-0963">Cytoplasm</keyword>
<evidence type="ECO:0000256" key="7">
    <source>
        <dbReference type="ARBA" id="ARBA00048539"/>
    </source>
</evidence>
<evidence type="ECO:0000256" key="1">
    <source>
        <dbReference type="ARBA" id="ARBA00004496"/>
    </source>
</evidence>
<keyword evidence="4 8" id="KW-0819">tRNA processing</keyword>
<dbReference type="EC" id="6.3.4.19" evidence="8"/>